<feature type="transmembrane region" description="Helical" evidence="1">
    <location>
        <begin position="12"/>
        <end position="33"/>
    </location>
</feature>
<accession>A0A9N8VZM9</accession>
<feature type="transmembrane region" description="Helical" evidence="1">
    <location>
        <begin position="729"/>
        <end position="747"/>
    </location>
</feature>
<comment type="caution">
    <text evidence="2">The sequence shown here is derived from an EMBL/GenBank/DDBJ whole genome shotgun (WGS) entry which is preliminary data.</text>
</comment>
<evidence type="ECO:0000313" key="3">
    <source>
        <dbReference type="Proteomes" id="UP000789570"/>
    </source>
</evidence>
<dbReference type="EMBL" id="CAJVPQ010000300">
    <property type="protein sequence ID" value="CAG8468231.1"/>
    <property type="molecule type" value="Genomic_DNA"/>
</dbReference>
<feature type="transmembrane region" description="Helical" evidence="1">
    <location>
        <begin position="802"/>
        <end position="819"/>
    </location>
</feature>
<feature type="transmembrane region" description="Helical" evidence="1">
    <location>
        <begin position="686"/>
        <end position="709"/>
    </location>
</feature>
<keyword evidence="3" id="KW-1185">Reference proteome</keyword>
<keyword evidence="1" id="KW-0812">Transmembrane</keyword>
<dbReference type="OrthoDB" id="2417740at2759"/>
<reference evidence="2" key="1">
    <citation type="submission" date="2021-06" db="EMBL/GenBank/DDBJ databases">
        <authorList>
            <person name="Kallberg Y."/>
            <person name="Tangrot J."/>
            <person name="Rosling A."/>
        </authorList>
    </citation>
    <scope>NUCLEOTIDE SEQUENCE</scope>
    <source>
        <strain evidence="2">UK204</strain>
    </source>
</reference>
<proteinExistence type="predicted"/>
<evidence type="ECO:0000313" key="2">
    <source>
        <dbReference type="EMBL" id="CAG8468231.1"/>
    </source>
</evidence>
<evidence type="ECO:0000256" key="1">
    <source>
        <dbReference type="SAM" id="Phobius"/>
    </source>
</evidence>
<organism evidence="2 3">
    <name type="scientific">Funneliformis caledonium</name>
    <dbReference type="NCBI Taxonomy" id="1117310"/>
    <lineage>
        <taxon>Eukaryota</taxon>
        <taxon>Fungi</taxon>
        <taxon>Fungi incertae sedis</taxon>
        <taxon>Mucoromycota</taxon>
        <taxon>Glomeromycotina</taxon>
        <taxon>Glomeromycetes</taxon>
        <taxon>Glomerales</taxon>
        <taxon>Glomeraceae</taxon>
        <taxon>Funneliformis</taxon>
    </lineage>
</organism>
<sequence length="855" mass="97623">MYIVASYDRWRYHFLPVIVIITMFFITSCVAQYDTNLTYLEDPANDLYLFDSYTKIDGTILLQFARYNNPDQTCIDPDVHLRIVFTDGTVKPLKVAHQIPLYNFCKIQSAFRNYFINDHEILITYLNGEDEATTIHTGMIIDFDGNIMQFVEFGIGVGKIVRSKDEENGFTWSRQVNETTIAWSRFAPMSTNPNQIVKFGSGYITSPTRSIINSYKMFKSDGGGVYFVLSNKLNQTTAVDPVWNVYAIFIDKSNLEISTPYLLYQSQMDLFDINFIGCSDSNGEGHNCLMGVEMFSPKLVKKNNIVYFLLTFLTSGSVINFKKLDIGEDPNNEILEITVLLNRGFLVTCLSFKDKKRMGFFLTENGEYDGKWKGINNDVMTVNYFSHNDTVWGMLFQNSSASWTLITDQLRCKNFTDMVDNTKEILRQTYSGLSSQTSISNHTSVSIEVLSSTFNNPSANYFISISNGFVNSKLYNEALPGIRKKVWYLNTSIEEPGLCLSSVMVLLRLNANGTKYFKKLNSKEIYGFYNELMDELSEIIPVERSRLSDSGKFQNDPSDSNNLVLMQVRISQPNEKLTPCANDIAKDLAALINNKYFTLISHYPLSSMLDEKYGAMMIPEGWSDEFKLNLLYAFGGVLLVICIYFIARYKNPQGRNVFVFTIALIATDFILDLVFIVYNLKMVSSLFMPSIIFLVIPTVFNLIFTLYILLKEQYTNEQFRDWLISNTKVVSVLTILASADLAMLNIITSNLAGLSCFQVPLSKDAEVQIFWGRFVNIFIEEIPQFIIRVIYIKHNSIIYDPIPVFSLISVGLSILYSLVGRGFDRYKLLCTDKMETSQVRTDGEEKDYNHDSKDV</sequence>
<gene>
    <name evidence="2" type="ORF">FCALED_LOCUS2088</name>
</gene>
<dbReference type="Proteomes" id="UP000789570">
    <property type="component" value="Unassembled WGS sequence"/>
</dbReference>
<protein>
    <submittedName>
        <fullName evidence="2">2118_t:CDS:1</fullName>
    </submittedName>
</protein>
<name>A0A9N8VZM9_9GLOM</name>
<dbReference type="AlphaFoldDB" id="A0A9N8VZM9"/>
<keyword evidence="1" id="KW-1133">Transmembrane helix</keyword>
<feature type="transmembrane region" description="Helical" evidence="1">
    <location>
        <begin position="659"/>
        <end position="680"/>
    </location>
</feature>
<feature type="transmembrane region" description="Helical" evidence="1">
    <location>
        <begin position="630"/>
        <end position="647"/>
    </location>
</feature>
<keyword evidence="1" id="KW-0472">Membrane</keyword>